<evidence type="ECO:0000313" key="3">
    <source>
        <dbReference type="Proteomes" id="UP000308000"/>
    </source>
</evidence>
<dbReference type="Proteomes" id="UP000536909">
    <property type="component" value="Unassembled WGS sequence"/>
</dbReference>
<organism evidence="2 3">
    <name type="scientific">Deinococcus metallilatus</name>
    <dbReference type="NCBI Taxonomy" id="1211322"/>
    <lineage>
        <taxon>Bacteria</taxon>
        <taxon>Thermotogati</taxon>
        <taxon>Deinococcota</taxon>
        <taxon>Deinococci</taxon>
        <taxon>Deinococcales</taxon>
        <taxon>Deinococcaceae</taxon>
        <taxon>Deinococcus</taxon>
    </lineage>
</organism>
<dbReference type="AlphaFoldDB" id="A0AAJ5F5C9"/>
<accession>A0AAJ5F5C9</accession>
<proteinExistence type="predicted"/>
<sequence length="204" mass="23768">MTSLYDYTIGHNLPHWRFYQSLEDDLEKCFKYVSPNIDQFDVYSDEFSKIILVASSEFENVLKEIKAYKDYTCNDNILEYYNLMASSHPNFGTMKFIMPRYSIEIQPLADWSATQSPDWWGQGYNKIKHRRIDNPKAASLIRALNSVASLQVVLLHLYKMKFDLVLLPIAISPKLIEPASAESISFFDTGFIGWEWRLPDELTD</sequence>
<name>A0AAJ5F5C9_9DEIO</name>
<reference evidence="1 4" key="2">
    <citation type="submission" date="2020-08" db="EMBL/GenBank/DDBJ databases">
        <title>Genomic Encyclopedia of Type Strains, Phase IV (KMG-IV): sequencing the most valuable type-strain genomes for metagenomic binning, comparative biology and taxonomic classification.</title>
        <authorList>
            <person name="Goeker M."/>
        </authorList>
    </citation>
    <scope>NUCLEOTIDE SEQUENCE [LARGE SCALE GENOMIC DNA]</scope>
    <source>
        <strain evidence="1 4">DSM 105434</strain>
    </source>
</reference>
<dbReference type="Proteomes" id="UP000308000">
    <property type="component" value="Unassembled WGS sequence"/>
</dbReference>
<evidence type="ECO:0000313" key="2">
    <source>
        <dbReference type="EMBL" id="TLK28983.1"/>
    </source>
</evidence>
<reference evidence="2 3" key="1">
    <citation type="submission" date="2019-04" db="EMBL/GenBank/DDBJ databases">
        <title>Deinococcus metalilatus MA1002 mutant No.5.</title>
        <authorList>
            <person name="Park W."/>
            <person name="Park C."/>
        </authorList>
    </citation>
    <scope>NUCLEOTIDE SEQUENCE [LARGE SCALE GENOMIC DNA]</scope>
    <source>
        <strain evidence="2 3">MA1002-m5</strain>
    </source>
</reference>
<dbReference type="EMBL" id="JACHFV010000005">
    <property type="protein sequence ID" value="MBB5294828.1"/>
    <property type="molecule type" value="Genomic_DNA"/>
</dbReference>
<comment type="caution">
    <text evidence="2">The sequence shown here is derived from an EMBL/GenBank/DDBJ whole genome shotgun (WGS) entry which is preliminary data.</text>
</comment>
<gene>
    <name evidence="2" type="ORF">FCS05_07415</name>
    <name evidence="1" type="ORF">HNQ10_001649</name>
</gene>
<evidence type="ECO:0000313" key="4">
    <source>
        <dbReference type="Proteomes" id="UP000536909"/>
    </source>
</evidence>
<protein>
    <submittedName>
        <fullName evidence="2">Uncharacterized protein</fullName>
    </submittedName>
</protein>
<dbReference type="EMBL" id="VBRC01000004">
    <property type="protein sequence ID" value="TLK28983.1"/>
    <property type="molecule type" value="Genomic_DNA"/>
</dbReference>
<evidence type="ECO:0000313" key="1">
    <source>
        <dbReference type="EMBL" id="MBB5294828.1"/>
    </source>
</evidence>
<dbReference type="RefSeq" id="WP_129119785.1">
    <property type="nucleotide sequence ID" value="NZ_BSUI01000017.1"/>
</dbReference>
<keyword evidence="4" id="KW-1185">Reference proteome</keyword>